<keyword evidence="2" id="KW-0812">Transmembrane</keyword>
<reference evidence="3" key="1">
    <citation type="journal article" date="2014" name="Int. J. Syst. Evol. Microbiol.">
        <title>Complete genome sequence of Corynebacterium casei LMG S-19264T (=DSM 44701T), isolated from a smear-ripened cheese.</title>
        <authorList>
            <consortium name="US DOE Joint Genome Institute (JGI-PGF)"/>
            <person name="Walter F."/>
            <person name="Albersmeier A."/>
            <person name="Kalinowski J."/>
            <person name="Ruckert C."/>
        </authorList>
    </citation>
    <scope>NUCLEOTIDE SEQUENCE</scope>
    <source>
        <strain evidence="3">CGMCC 4.7278</strain>
    </source>
</reference>
<feature type="compositionally biased region" description="Pro residues" evidence="1">
    <location>
        <begin position="341"/>
        <end position="369"/>
    </location>
</feature>
<feature type="compositionally biased region" description="Low complexity" evidence="1">
    <location>
        <begin position="329"/>
        <end position="340"/>
    </location>
</feature>
<feature type="compositionally biased region" description="Low complexity" evidence="1">
    <location>
        <begin position="407"/>
        <end position="420"/>
    </location>
</feature>
<protein>
    <submittedName>
        <fullName evidence="3">Uncharacterized protein</fullName>
    </submittedName>
</protein>
<proteinExistence type="predicted"/>
<keyword evidence="4" id="KW-1185">Reference proteome</keyword>
<keyword evidence="2" id="KW-0472">Membrane</keyword>
<dbReference type="Proteomes" id="UP000612956">
    <property type="component" value="Unassembled WGS sequence"/>
</dbReference>
<dbReference type="RefSeq" id="WP_229683914.1">
    <property type="nucleotide sequence ID" value="NZ_BMMW01000002.1"/>
</dbReference>
<feature type="region of interest" description="Disordered" evidence="1">
    <location>
        <begin position="316"/>
        <end position="420"/>
    </location>
</feature>
<dbReference type="EMBL" id="BMMW01000002">
    <property type="protein sequence ID" value="GGK52577.1"/>
    <property type="molecule type" value="Genomic_DNA"/>
</dbReference>
<sequence length="420" mass="42369">MATGVGLRIGANTATAAVVTEDGTTVFVVRDSVLHMSEEGDAALGGKPPLGVHSISGFVAAIGDPAGIDVDGGEPYRAEDLFATALFCLIDLTTAHLNGPAEFYATHPGDWSTEEVRGVREALDYLGLKSIALLGENELPAPALGEDQGRSFAAKAAEAALVAVLATPAGSTPPDPTAPAAPLGDTDVLPSVRTTYVGAQAYSAAIPAARAFPMSFADAQLTPRVPVEAPAASLSAPSATGYVTNQPVSSGFAQTLTPTTVGPPVALPPRSNTPRTPLIVAVAVVFGLLLGGLGVALALRSSTPTLPPTITDAVATVQPTSAPPPVAPPVVETTTETPEPTWVPPVVVPKTTQPPEPTTTEPPEPPAAPAPTTKKPTPTPTPADLFPGGLFGREQTTPKLPAPPALPGAGQSGSSESEPR</sequence>
<gene>
    <name evidence="3" type="ORF">GCM10011591_25410</name>
</gene>
<evidence type="ECO:0000313" key="3">
    <source>
        <dbReference type="EMBL" id="GGK52577.1"/>
    </source>
</evidence>
<dbReference type="AlphaFoldDB" id="A0A917QIX7"/>
<evidence type="ECO:0000313" key="4">
    <source>
        <dbReference type="Proteomes" id="UP000612956"/>
    </source>
</evidence>
<organism evidence="3 4">
    <name type="scientific">Nocardia camponoti</name>
    <dbReference type="NCBI Taxonomy" id="1616106"/>
    <lineage>
        <taxon>Bacteria</taxon>
        <taxon>Bacillati</taxon>
        <taxon>Actinomycetota</taxon>
        <taxon>Actinomycetes</taxon>
        <taxon>Mycobacteriales</taxon>
        <taxon>Nocardiaceae</taxon>
        <taxon>Nocardia</taxon>
    </lineage>
</organism>
<evidence type="ECO:0000256" key="2">
    <source>
        <dbReference type="SAM" id="Phobius"/>
    </source>
</evidence>
<evidence type="ECO:0000256" key="1">
    <source>
        <dbReference type="SAM" id="MobiDB-lite"/>
    </source>
</evidence>
<comment type="caution">
    <text evidence="3">The sequence shown here is derived from an EMBL/GenBank/DDBJ whole genome shotgun (WGS) entry which is preliminary data.</text>
</comment>
<name>A0A917QIX7_9NOCA</name>
<accession>A0A917QIX7</accession>
<keyword evidence="2" id="KW-1133">Transmembrane helix</keyword>
<feature type="transmembrane region" description="Helical" evidence="2">
    <location>
        <begin position="278"/>
        <end position="299"/>
    </location>
</feature>
<reference evidence="3" key="2">
    <citation type="submission" date="2020-09" db="EMBL/GenBank/DDBJ databases">
        <authorList>
            <person name="Sun Q."/>
            <person name="Zhou Y."/>
        </authorList>
    </citation>
    <scope>NUCLEOTIDE SEQUENCE</scope>
    <source>
        <strain evidence="3">CGMCC 4.7278</strain>
    </source>
</reference>